<dbReference type="AlphaFoldDB" id="A0A8J7RQ38"/>
<name>A0A8J7RQ38_METVO</name>
<dbReference type="Proteomes" id="UP000740329">
    <property type="component" value="Unassembled WGS sequence"/>
</dbReference>
<dbReference type="Pfam" id="PF18733">
    <property type="entry name" value="HEPN_LA2681"/>
    <property type="match status" value="1"/>
</dbReference>
<dbReference type="InterPro" id="IPR011990">
    <property type="entry name" value="TPR-like_helical_dom_sf"/>
</dbReference>
<dbReference type="EMBL" id="JAGGMV010000009">
    <property type="protein sequence ID" value="MBP2202204.1"/>
    <property type="molecule type" value="Genomic_DNA"/>
</dbReference>
<dbReference type="SUPFAM" id="SSF48452">
    <property type="entry name" value="TPR-like"/>
    <property type="match status" value="1"/>
</dbReference>
<organism evidence="3 4">
    <name type="scientific">Methanococcus voltae</name>
    <dbReference type="NCBI Taxonomy" id="2188"/>
    <lineage>
        <taxon>Archaea</taxon>
        <taxon>Methanobacteriati</taxon>
        <taxon>Methanobacteriota</taxon>
        <taxon>Methanomada group</taxon>
        <taxon>Methanococci</taxon>
        <taxon>Methanococcales</taxon>
        <taxon>Methanococcaceae</taxon>
        <taxon>Methanococcus</taxon>
    </lineage>
</organism>
<feature type="repeat" description="TPR" evidence="1">
    <location>
        <begin position="148"/>
        <end position="181"/>
    </location>
</feature>
<protein>
    <recommendedName>
        <fullName evidence="2">LA2681-like HEPN domain-containing protein</fullName>
    </recommendedName>
</protein>
<keyword evidence="1" id="KW-0802">TPR repeat</keyword>
<reference evidence="3" key="1">
    <citation type="submission" date="2021-03" db="EMBL/GenBank/DDBJ databases">
        <title>Genomic Encyclopedia of Type Strains, Phase IV (KMG-V): Genome sequencing to study the core and pangenomes of soil and plant-associated prokaryotes.</title>
        <authorList>
            <person name="Whitman W."/>
        </authorList>
    </citation>
    <scope>NUCLEOTIDE SEQUENCE</scope>
    <source>
        <strain evidence="3">C4</strain>
    </source>
</reference>
<dbReference type="Gene3D" id="1.25.40.10">
    <property type="entry name" value="Tetratricopeptide repeat domain"/>
    <property type="match status" value="1"/>
</dbReference>
<evidence type="ECO:0000313" key="3">
    <source>
        <dbReference type="EMBL" id="MBP2202204.1"/>
    </source>
</evidence>
<sequence>MENNSSESIHKVISSLKDVKKIYDDTLLNISSQNYITMPNNNKIKNIGKLIDSSYYLKDGEDGFKKAIELGKELLSDGNLSSKQLFLLYYYMGNAESDLFNFTLLKLTKGNKDMLWEKHEELENSIIYYRKALNISNSNHINEDIIKCQILVNLANIFNTTGRTIEAIDYLNQALQINPNFGMALGNLGVDLLYYSEILHDSGHKNVFNKYGYINLINSLNDMSLDTESREAFNKIASNVKNMYLENYLRDKDTHMDKFYDYDGDYDKKYRKWVSKNTLYLNPLNDLFARSIVENDVITLPPMSTRNYTKPYFHGLFNQIKQEFATARYLYYEGVSSENTHFSDYGVKLTDTFDYTLYSYNIERVKIAYRMAYSILDKIAYFLYLYYYDEFLENNVKNRSIDFRTLWYTNNKKKKDVRSFFKLSLNRCIYALYWVSKDIYNMNLKNPEDYSSCLEPDAKKLNELRNALEHRYIRINEYGIDIKRKPEEEPPNIAKDISREELEAKTLKILKIVRASIMYLNLAVHIEEGKRFDNEKENIELPMYLSDVEDSWKK</sequence>
<proteinExistence type="predicted"/>
<dbReference type="SMART" id="SM00028">
    <property type="entry name" value="TPR"/>
    <property type="match status" value="2"/>
</dbReference>
<dbReference type="Pfam" id="PF13181">
    <property type="entry name" value="TPR_8"/>
    <property type="match status" value="1"/>
</dbReference>
<dbReference type="InterPro" id="IPR040826">
    <property type="entry name" value="HEPN_LA2681"/>
</dbReference>
<gene>
    <name evidence="3" type="ORF">J3E07_001645</name>
</gene>
<feature type="domain" description="LA2681-like HEPN" evidence="2">
    <location>
        <begin position="308"/>
        <end position="527"/>
    </location>
</feature>
<dbReference type="InterPro" id="IPR019734">
    <property type="entry name" value="TPR_rpt"/>
</dbReference>
<evidence type="ECO:0000259" key="2">
    <source>
        <dbReference type="Pfam" id="PF18733"/>
    </source>
</evidence>
<dbReference type="PROSITE" id="PS50005">
    <property type="entry name" value="TPR"/>
    <property type="match status" value="1"/>
</dbReference>
<accession>A0A8J7RQ38</accession>
<evidence type="ECO:0000313" key="4">
    <source>
        <dbReference type="Proteomes" id="UP000740329"/>
    </source>
</evidence>
<comment type="caution">
    <text evidence="3">The sequence shown here is derived from an EMBL/GenBank/DDBJ whole genome shotgun (WGS) entry which is preliminary data.</text>
</comment>
<evidence type="ECO:0000256" key="1">
    <source>
        <dbReference type="PROSITE-ProRule" id="PRU00339"/>
    </source>
</evidence>
<dbReference type="RefSeq" id="WP_209591718.1">
    <property type="nucleotide sequence ID" value="NZ_JAGGMV010000009.1"/>
</dbReference>